<gene>
    <name evidence="3" type="ORF">GCM10022262_35090</name>
</gene>
<name>A0ABP8EYS8_9MICO</name>
<proteinExistence type="predicted"/>
<accession>A0ABP8EYS8</accession>
<evidence type="ECO:0000313" key="3">
    <source>
        <dbReference type="EMBL" id="GAA4289148.1"/>
    </source>
</evidence>
<dbReference type="Proteomes" id="UP001499841">
    <property type="component" value="Unassembled WGS sequence"/>
</dbReference>
<dbReference type="PANTHER" id="PTHR43784">
    <property type="entry name" value="GDSL-LIKE LIPASE/ACYLHYDROLASE, PUTATIVE (AFU_ORTHOLOGUE AFUA_2G00820)-RELATED"/>
    <property type="match status" value="1"/>
</dbReference>
<dbReference type="InterPro" id="IPR013830">
    <property type="entry name" value="SGNH_hydro"/>
</dbReference>
<evidence type="ECO:0000313" key="4">
    <source>
        <dbReference type="Proteomes" id="UP001499841"/>
    </source>
</evidence>
<dbReference type="CDD" id="cd00229">
    <property type="entry name" value="SGNH_hydrolase"/>
    <property type="match status" value="1"/>
</dbReference>
<dbReference type="InterPro" id="IPR036514">
    <property type="entry name" value="SGNH_hydro_sf"/>
</dbReference>
<dbReference type="EMBL" id="BAABBA010000022">
    <property type="protein sequence ID" value="GAA4289148.1"/>
    <property type="molecule type" value="Genomic_DNA"/>
</dbReference>
<organism evidence="3 4">
    <name type="scientific">Georgenia daeguensis</name>
    <dbReference type="NCBI Taxonomy" id="908355"/>
    <lineage>
        <taxon>Bacteria</taxon>
        <taxon>Bacillati</taxon>
        <taxon>Actinomycetota</taxon>
        <taxon>Actinomycetes</taxon>
        <taxon>Micrococcales</taxon>
        <taxon>Bogoriellaceae</taxon>
        <taxon>Georgenia</taxon>
    </lineage>
</organism>
<dbReference type="InterPro" id="IPR053140">
    <property type="entry name" value="GDSL_Rv0518-like"/>
</dbReference>
<sequence>MSVDDGALVPVGTNVHLPVRVREPDNLTAAMTMTTTLRHQVQRRVTAVRVVYGNWYNDLGQDRPGPNVITVSAEIDVRGTCTAVTFAGDHWVRIEPGGAVISDPVPVDLPEAGHLTSRTTVSATAAGRIPLGPQTNADDGEAAVAGPPPPAASTAPSTAYGYGPWQLLAAAGAPTPGQGSPATVLVTGDSNAVGFGDRRGTACHLGWVRRALDGRVPVVNLAVSGATARGALTAASRRRREVLLQWVRPDLAVAALGTNDLQGGGPELADMQAMLTAHWRELVDLGAEVVACTLPPVTFSRDGWRSVAGQIPDAGREVRARVNAWIRSVPAPLVGVVDLAGALAAPTDPDRWASGLTDDGLHPNAVGHAAAAEAVPASGLWPLLRG</sequence>
<dbReference type="Pfam" id="PF13472">
    <property type="entry name" value="Lipase_GDSL_2"/>
    <property type="match status" value="1"/>
</dbReference>
<keyword evidence="4" id="KW-1185">Reference proteome</keyword>
<dbReference type="PANTHER" id="PTHR43784:SF2">
    <property type="entry name" value="GDSL-LIKE LIPASE_ACYLHYDROLASE, PUTATIVE (AFU_ORTHOLOGUE AFUA_2G00820)-RELATED"/>
    <property type="match status" value="1"/>
</dbReference>
<evidence type="ECO:0000256" key="1">
    <source>
        <dbReference type="SAM" id="MobiDB-lite"/>
    </source>
</evidence>
<protein>
    <recommendedName>
        <fullName evidence="2">SGNH hydrolase-type esterase domain-containing protein</fullName>
    </recommendedName>
</protein>
<reference evidence="4" key="1">
    <citation type="journal article" date="2019" name="Int. J. Syst. Evol. Microbiol.">
        <title>The Global Catalogue of Microorganisms (GCM) 10K type strain sequencing project: providing services to taxonomists for standard genome sequencing and annotation.</title>
        <authorList>
            <consortium name="The Broad Institute Genomics Platform"/>
            <consortium name="The Broad Institute Genome Sequencing Center for Infectious Disease"/>
            <person name="Wu L."/>
            <person name="Ma J."/>
        </authorList>
    </citation>
    <scope>NUCLEOTIDE SEQUENCE [LARGE SCALE GENOMIC DNA]</scope>
    <source>
        <strain evidence="4">JCM 17459</strain>
    </source>
</reference>
<dbReference type="SUPFAM" id="SSF52266">
    <property type="entry name" value="SGNH hydrolase"/>
    <property type="match status" value="1"/>
</dbReference>
<feature type="domain" description="SGNH hydrolase-type esterase" evidence="2">
    <location>
        <begin position="188"/>
        <end position="370"/>
    </location>
</feature>
<comment type="caution">
    <text evidence="3">The sequence shown here is derived from an EMBL/GenBank/DDBJ whole genome shotgun (WGS) entry which is preliminary data.</text>
</comment>
<dbReference type="Gene3D" id="3.40.50.1110">
    <property type="entry name" value="SGNH hydrolase"/>
    <property type="match status" value="1"/>
</dbReference>
<feature type="region of interest" description="Disordered" evidence="1">
    <location>
        <begin position="121"/>
        <end position="156"/>
    </location>
</feature>
<evidence type="ECO:0000259" key="2">
    <source>
        <dbReference type="Pfam" id="PF13472"/>
    </source>
</evidence>
<dbReference type="RefSeq" id="WP_345044059.1">
    <property type="nucleotide sequence ID" value="NZ_BAABBA010000022.1"/>
</dbReference>